<dbReference type="InterPro" id="IPR003689">
    <property type="entry name" value="ZIP"/>
</dbReference>
<dbReference type="PANTHER" id="PTHR16950">
    <property type="entry name" value="ZINC TRANSPORTER SLC39A7 HISTIDINE-RICH MEMBRANE PROTEIN KE4"/>
    <property type="match status" value="1"/>
</dbReference>
<evidence type="ECO:0000256" key="1">
    <source>
        <dbReference type="ARBA" id="ARBA00004141"/>
    </source>
</evidence>
<comment type="subcellular location">
    <subcellularLocation>
        <location evidence="1">Membrane</location>
        <topology evidence="1">Multi-pass membrane protein</topology>
    </subcellularLocation>
</comment>
<sequence length="309" mass="33161">MSVLAWIMTASVAGSLLSVLTAACIAYAARPSWIPKLVSFAVGSLLAAAFLEILPHAFGEHDHRPAIVQTSASSTIDEHEHPGGNADIHKEHGHSADKNTSHDHKELSHSEKPSASSISLTLLAGILVFFIMEKLVIWRHCHHEECGELEPHEHSHGHGHGRAGLMIIVGDTFHNFLDGALIAAAFMTDINVGIATSLAIIAHEVPQEVGDFIVLLHSGYSKTKALLLNAMSSLAALIGALLAYWSLQTVTHWQPYLLALGASSMIYVAIADLIPGLHKRPQLKDTAQQVALILAGVAFIAVPHFLLPH</sequence>
<dbReference type="Pfam" id="PF02535">
    <property type="entry name" value="Zip"/>
    <property type="match status" value="1"/>
</dbReference>
<keyword evidence="8" id="KW-1185">Reference proteome</keyword>
<feature type="transmembrane region" description="Helical" evidence="6">
    <location>
        <begin position="37"/>
        <end position="58"/>
    </location>
</feature>
<dbReference type="KEGG" id="iod:EJO50_16595"/>
<keyword evidence="2 6" id="KW-0812">Transmembrane</keyword>
<protein>
    <submittedName>
        <fullName evidence="7">ZIP family metal transporter</fullName>
    </submittedName>
</protein>
<feature type="transmembrane region" description="Helical" evidence="6">
    <location>
        <begin position="226"/>
        <end position="247"/>
    </location>
</feature>
<feature type="transmembrane region" description="Helical" evidence="6">
    <location>
        <begin position="286"/>
        <end position="307"/>
    </location>
</feature>
<reference evidence="7 8" key="1">
    <citation type="submission" date="2018-12" db="EMBL/GenBank/DDBJ databases">
        <title>Complete genome sequence of Iodobacter sp. H11R3.</title>
        <authorList>
            <person name="Bae J.-W."/>
        </authorList>
    </citation>
    <scope>NUCLEOTIDE SEQUENCE [LARGE SCALE GENOMIC DNA]</scope>
    <source>
        <strain evidence="7 8">H11R3</strain>
    </source>
</reference>
<feature type="transmembrane region" description="Helical" evidence="6">
    <location>
        <begin position="114"/>
        <end position="132"/>
    </location>
</feature>
<dbReference type="RefSeq" id="WP_125976034.1">
    <property type="nucleotide sequence ID" value="NZ_CP034433.1"/>
</dbReference>
<evidence type="ECO:0000313" key="8">
    <source>
        <dbReference type="Proteomes" id="UP000282438"/>
    </source>
</evidence>
<feature type="transmembrane region" description="Helical" evidence="6">
    <location>
        <begin position="253"/>
        <end position="274"/>
    </location>
</feature>
<evidence type="ECO:0000256" key="6">
    <source>
        <dbReference type="SAM" id="Phobius"/>
    </source>
</evidence>
<dbReference type="GO" id="GO:0016020">
    <property type="term" value="C:membrane"/>
    <property type="evidence" value="ECO:0007669"/>
    <property type="project" value="UniProtKB-SubCell"/>
</dbReference>
<keyword evidence="3 6" id="KW-1133">Transmembrane helix</keyword>
<feature type="region of interest" description="Disordered" evidence="5">
    <location>
        <begin position="74"/>
        <end position="112"/>
    </location>
</feature>
<organism evidence="7 8">
    <name type="scientific">Iodobacter ciconiae</name>
    <dbReference type="NCBI Taxonomy" id="2496266"/>
    <lineage>
        <taxon>Bacteria</taxon>
        <taxon>Pseudomonadati</taxon>
        <taxon>Pseudomonadota</taxon>
        <taxon>Betaproteobacteria</taxon>
        <taxon>Neisseriales</taxon>
        <taxon>Chitinibacteraceae</taxon>
        <taxon>Iodobacter</taxon>
    </lineage>
</organism>
<evidence type="ECO:0000256" key="5">
    <source>
        <dbReference type="SAM" id="MobiDB-lite"/>
    </source>
</evidence>
<dbReference type="EMBL" id="CP034433">
    <property type="protein sequence ID" value="AZN37945.1"/>
    <property type="molecule type" value="Genomic_DNA"/>
</dbReference>
<evidence type="ECO:0000313" key="7">
    <source>
        <dbReference type="EMBL" id="AZN37945.1"/>
    </source>
</evidence>
<dbReference type="AlphaFoldDB" id="A0A3S8ZWY5"/>
<name>A0A3S8ZWY5_9NEIS</name>
<dbReference type="OrthoDB" id="9806593at2"/>
<evidence type="ECO:0000256" key="3">
    <source>
        <dbReference type="ARBA" id="ARBA00022989"/>
    </source>
</evidence>
<accession>A0A3S8ZWY5</accession>
<feature type="transmembrane region" description="Helical" evidence="6">
    <location>
        <begin position="6"/>
        <end position="28"/>
    </location>
</feature>
<keyword evidence="4 6" id="KW-0472">Membrane</keyword>
<feature type="compositionally biased region" description="Basic and acidic residues" evidence="5">
    <location>
        <begin position="76"/>
        <end position="112"/>
    </location>
</feature>
<dbReference type="Proteomes" id="UP000282438">
    <property type="component" value="Chromosome"/>
</dbReference>
<evidence type="ECO:0000256" key="2">
    <source>
        <dbReference type="ARBA" id="ARBA00022692"/>
    </source>
</evidence>
<gene>
    <name evidence="7" type="ORF">EJO50_16595</name>
</gene>
<dbReference type="PANTHER" id="PTHR16950:SF16">
    <property type="entry name" value="ZINC TRANSPORTER ZIP13"/>
    <property type="match status" value="1"/>
</dbReference>
<proteinExistence type="predicted"/>
<dbReference type="GO" id="GO:0046873">
    <property type="term" value="F:metal ion transmembrane transporter activity"/>
    <property type="evidence" value="ECO:0007669"/>
    <property type="project" value="InterPro"/>
</dbReference>
<evidence type="ECO:0000256" key="4">
    <source>
        <dbReference type="ARBA" id="ARBA00023136"/>
    </source>
</evidence>